<proteinExistence type="predicted"/>
<protein>
    <recommendedName>
        <fullName evidence="4">DUF2568 domain-containing protein</fullName>
    </recommendedName>
</protein>
<keyword evidence="1" id="KW-0472">Membrane</keyword>
<organism evidence="2 3">
    <name type="scientific">Actinomadura coerulea</name>
    <dbReference type="NCBI Taxonomy" id="46159"/>
    <lineage>
        <taxon>Bacteria</taxon>
        <taxon>Bacillati</taxon>
        <taxon>Actinomycetota</taxon>
        <taxon>Actinomycetes</taxon>
        <taxon>Streptosporangiales</taxon>
        <taxon>Thermomonosporaceae</taxon>
        <taxon>Actinomadura</taxon>
    </lineage>
</organism>
<evidence type="ECO:0008006" key="4">
    <source>
        <dbReference type="Google" id="ProtNLM"/>
    </source>
</evidence>
<dbReference type="EMBL" id="JACHMQ010000001">
    <property type="protein sequence ID" value="MBB6399767.1"/>
    <property type="molecule type" value="Genomic_DNA"/>
</dbReference>
<name>A0A7X0L2Q6_9ACTN</name>
<reference evidence="2 3" key="1">
    <citation type="submission" date="2020-08" db="EMBL/GenBank/DDBJ databases">
        <title>Sequencing the genomes of 1000 actinobacteria strains.</title>
        <authorList>
            <person name="Klenk H.-P."/>
        </authorList>
    </citation>
    <scope>NUCLEOTIDE SEQUENCE [LARGE SCALE GENOMIC DNA]</scope>
    <source>
        <strain evidence="2 3">DSM 43675</strain>
    </source>
</reference>
<evidence type="ECO:0000313" key="2">
    <source>
        <dbReference type="EMBL" id="MBB6399767.1"/>
    </source>
</evidence>
<feature type="transmembrane region" description="Helical" evidence="1">
    <location>
        <begin position="7"/>
        <end position="28"/>
    </location>
</feature>
<dbReference type="RefSeq" id="WP_185031824.1">
    <property type="nucleotide sequence ID" value="NZ_JACHMQ010000001.1"/>
</dbReference>
<feature type="transmembrane region" description="Helical" evidence="1">
    <location>
        <begin position="34"/>
        <end position="55"/>
    </location>
</feature>
<feature type="transmembrane region" description="Helical" evidence="1">
    <location>
        <begin position="90"/>
        <end position="106"/>
    </location>
</feature>
<dbReference type="Proteomes" id="UP000546324">
    <property type="component" value="Unassembled WGS sequence"/>
</dbReference>
<dbReference type="AlphaFoldDB" id="A0A7X0L2Q6"/>
<accession>A0A7X0L2Q6</accession>
<gene>
    <name evidence="2" type="ORF">BKA00_006681</name>
</gene>
<evidence type="ECO:0000256" key="1">
    <source>
        <dbReference type="SAM" id="Phobius"/>
    </source>
</evidence>
<feature type="transmembrane region" description="Helical" evidence="1">
    <location>
        <begin position="67"/>
        <end position="84"/>
    </location>
</feature>
<comment type="caution">
    <text evidence="2">The sequence shown here is derived from an EMBL/GenBank/DDBJ whole genome shotgun (WGS) entry which is preliminary data.</text>
</comment>
<keyword evidence="3" id="KW-1185">Reference proteome</keyword>
<keyword evidence="1" id="KW-1133">Transmembrane helix</keyword>
<keyword evidence="1" id="KW-0812">Transmembrane</keyword>
<evidence type="ECO:0000313" key="3">
    <source>
        <dbReference type="Proteomes" id="UP000546324"/>
    </source>
</evidence>
<sequence length="124" mass="12956">MPNQVKTVRVLMFVAAGLTLVMTLAFFAAVGVTAAAIGAALWFALPGALSLLLALRVPNGGTGLRRGIIALEVFYILLSLARLGQGDPRGVLNLALPIVILVLLFRPEAKAYFGGRATAAGSYF</sequence>